<evidence type="ECO:0000256" key="1">
    <source>
        <dbReference type="SAM" id="MobiDB-lite"/>
    </source>
</evidence>
<evidence type="ECO:0000313" key="2">
    <source>
        <dbReference type="EMBL" id="CAA9533338.1"/>
    </source>
</evidence>
<dbReference type="AlphaFoldDB" id="A0A6J4TV93"/>
<gene>
    <name evidence="2" type="ORF">AVDCRST_MAG05-4623</name>
</gene>
<feature type="compositionally biased region" description="Basic and acidic residues" evidence="1">
    <location>
        <begin position="82"/>
        <end position="96"/>
    </location>
</feature>
<accession>A0A6J4TV93</accession>
<reference evidence="2" key="1">
    <citation type="submission" date="2020-02" db="EMBL/GenBank/DDBJ databases">
        <authorList>
            <person name="Meier V. D."/>
        </authorList>
    </citation>
    <scope>NUCLEOTIDE SEQUENCE</scope>
    <source>
        <strain evidence="2">AVDCRST_MAG05</strain>
    </source>
</reference>
<organism evidence="2">
    <name type="scientific">uncultured Rubrobacteraceae bacterium</name>
    <dbReference type="NCBI Taxonomy" id="349277"/>
    <lineage>
        <taxon>Bacteria</taxon>
        <taxon>Bacillati</taxon>
        <taxon>Actinomycetota</taxon>
        <taxon>Rubrobacteria</taxon>
        <taxon>Rubrobacterales</taxon>
        <taxon>Rubrobacteraceae</taxon>
        <taxon>environmental samples</taxon>
    </lineage>
</organism>
<proteinExistence type="predicted"/>
<name>A0A6J4TV93_9ACTN</name>
<sequence>MMLSDEERKDAQLKIVKLCVLRTEGLSEDEIAERLEFTAELGATAAQRMYARLLDLRLPPWLVYPEGAPMQGEPGLTGGDEGDNKSASEPDRKARAAGEPIELPPAERAVDLLRGELRRSARLGDPDQWRGSLEEDLEELFRLKEWLRGDHFVSVLYDEFDREIYRREELSEEVWLSLCEAEGLDPETAEAVEGPTTRLPLGASPTPWPGWVRLLAVYALRNPSVKPLVEALHPDPSSVDVENLYKKRGVEGAKYDGTVTELRNAAERLAKVVRGWKVRRGAPPPGVSRHDLWVKWQVIDPLRRKGCSYEEIFEEMKAQGYPIHHILTMEGTPFTVEKIRRLGGLNLSPPDEAK</sequence>
<dbReference type="EMBL" id="CADCVM010000501">
    <property type="protein sequence ID" value="CAA9533338.1"/>
    <property type="molecule type" value="Genomic_DNA"/>
</dbReference>
<protein>
    <submittedName>
        <fullName evidence="2">Uncharacterized protein</fullName>
    </submittedName>
</protein>
<feature type="region of interest" description="Disordered" evidence="1">
    <location>
        <begin position="68"/>
        <end position="101"/>
    </location>
</feature>